<dbReference type="PRINTS" id="PR00480">
    <property type="entry name" value="ASTACIN"/>
</dbReference>
<keyword evidence="6 10" id="KW-0482">Metalloprotease</keyword>
<keyword evidence="8" id="KW-0325">Glycoprotein</keyword>
<evidence type="ECO:0000256" key="5">
    <source>
        <dbReference type="ARBA" id="ARBA00022833"/>
    </source>
</evidence>
<keyword evidence="4 10" id="KW-0378">Hydrolase</keyword>
<dbReference type="PANTHER" id="PTHR10127">
    <property type="entry name" value="DISCOIDIN, CUB, EGF, LAMININ , AND ZINC METALLOPROTEASE DOMAIN CONTAINING"/>
    <property type="match status" value="1"/>
</dbReference>
<evidence type="ECO:0000313" key="16">
    <source>
        <dbReference type="Proteomes" id="UP001432322"/>
    </source>
</evidence>
<comment type="cofactor">
    <cofactor evidence="10 11">
        <name>Zn(2+)</name>
        <dbReference type="ChEBI" id="CHEBI:29105"/>
    </cofactor>
    <text evidence="10 11">Binds 1 zinc ion per subunit.</text>
</comment>
<dbReference type="InterPro" id="IPR035914">
    <property type="entry name" value="Sperma_CUB_dom_sf"/>
</dbReference>
<dbReference type="GO" id="GO:0006508">
    <property type="term" value="P:proteolysis"/>
    <property type="evidence" value="ECO:0007669"/>
    <property type="project" value="UniProtKB-KW"/>
</dbReference>
<keyword evidence="1" id="KW-0245">EGF-like domain</keyword>
<keyword evidence="3 10" id="KW-0479">Metal-binding</keyword>
<dbReference type="EC" id="3.4.24.-" evidence="11"/>
<gene>
    <name evidence="15" type="ORF">PFISCL1PPCAC_8250</name>
</gene>
<dbReference type="GO" id="GO:0004222">
    <property type="term" value="F:metalloendopeptidase activity"/>
    <property type="evidence" value="ECO:0007669"/>
    <property type="project" value="UniProtKB-UniRule"/>
</dbReference>
<feature type="domain" description="CUB" evidence="13">
    <location>
        <begin position="343"/>
        <end position="465"/>
    </location>
</feature>
<evidence type="ECO:0000256" key="8">
    <source>
        <dbReference type="ARBA" id="ARBA00023180"/>
    </source>
</evidence>
<dbReference type="Proteomes" id="UP001432322">
    <property type="component" value="Unassembled WGS sequence"/>
</dbReference>
<dbReference type="FunFam" id="3.40.390.10:FF:000028">
    <property type="entry name" value="Zinc metalloproteinase"/>
    <property type="match status" value="1"/>
</dbReference>
<dbReference type="PROSITE" id="PS01180">
    <property type="entry name" value="CUB"/>
    <property type="match status" value="1"/>
</dbReference>
<sequence length="804" mass="87729">PLLVSTVVSADPLYDRLLGKSQFANTYEIEKFILNLEELNKLQRAINGDPEVASDPSGQSFLDAVGSTEPVKPDLLPYLFEGDIILTEAQMNKTLHEKRLQALFKKLGKPSPVKRSLTADTTIRWTFPINYWIDTRTGVSYSAVQAGVAKWEELTCATFRQSNSQPYGVQSLRFVRGDGCYSYIGRASNYYGTQEVSIGTGCTSLGTVTHEIGHALGFYHEQARPERDDYVTVNFRNIFPDRQAQFTKQSYSSAINYGVEYDYGSVMHYDAGSFSANGQRTITTKDANYQSTIGQREEPSFADVKQINLAYCSTTCAGSTLDCQNGGYPDPKDCEICRCPPGLGGRLCDQVQPSLSPSCGDTDLTATIDSQQVIVAGDTDCYYRITAPAGRRVFVSFSTITFPGYTPCAYSYTEIKYRQNPVVSGARVCGSNRPSSATSEGQTMFVLYKGSSTSRLSFGYRFDPPTPVDSTVAPETTTSTAGQVTVPTGSTTTTTPTPTTTSTETTTTQTTTWPSWYTTVAPSVCNWSQCTAYCGGCGTQTRRCKGAIEWQYCATNPCPGNACCQPFTFILDGVCTRGQFPGTGGWNSEKPVDPLTNTVPEDEPTTTPYVTSEKDKQTLHIQPPDFPVTIDLPDELFRTEEKTLNTDANRIGLRALGESRFARPVQAAHRVQVVEGSGDAPTTGEEGLEIALNLDVEGSGEGSGEIDRAPATPTSATVADAKKEQTYSEIDKSMSKAVATDAEEKKIVAEYKEVKKTKETTSSSEEELAGSSHSRARRYVFPSAVPRLRLADERRISPITTRHG</sequence>
<dbReference type="CDD" id="cd00041">
    <property type="entry name" value="CUB"/>
    <property type="match status" value="1"/>
</dbReference>
<dbReference type="InterPro" id="IPR000859">
    <property type="entry name" value="CUB_dom"/>
</dbReference>
<name>A0AAV5VCF3_9BILA</name>
<evidence type="ECO:0000256" key="10">
    <source>
        <dbReference type="PROSITE-ProRule" id="PRU01211"/>
    </source>
</evidence>
<evidence type="ECO:0000256" key="9">
    <source>
        <dbReference type="PROSITE-ProRule" id="PRU00059"/>
    </source>
</evidence>
<feature type="binding site" evidence="10">
    <location>
        <position position="220"/>
    </location>
    <ligand>
        <name>Zn(2+)</name>
        <dbReference type="ChEBI" id="CHEBI:29105"/>
        <note>catalytic</note>
    </ligand>
</feature>
<keyword evidence="16" id="KW-1185">Reference proteome</keyword>
<keyword evidence="5 10" id="KW-0862">Zinc</keyword>
<keyword evidence="7 10" id="KW-1015">Disulfide bond</keyword>
<feature type="compositionally biased region" description="Low complexity" evidence="12">
    <location>
        <begin position="485"/>
        <end position="508"/>
    </location>
</feature>
<comment type="caution">
    <text evidence="15">The sequence shown here is derived from an EMBL/GenBank/DDBJ whole genome shotgun (WGS) entry which is preliminary data.</text>
</comment>
<dbReference type="Gene3D" id="3.40.390.10">
    <property type="entry name" value="Collagenase (Catalytic Domain)"/>
    <property type="match status" value="1"/>
</dbReference>
<evidence type="ECO:0000256" key="2">
    <source>
        <dbReference type="ARBA" id="ARBA00022670"/>
    </source>
</evidence>
<feature type="disulfide bond" evidence="10">
    <location>
        <begin position="180"/>
        <end position="202"/>
    </location>
</feature>
<evidence type="ECO:0000259" key="14">
    <source>
        <dbReference type="PROSITE" id="PS51864"/>
    </source>
</evidence>
<dbReference type="Gene3D" id="2.60.120.290">
    <property type="entry name" value="Spermadhesin, CUB domain"/>
    <property type="match status" value="1"/>
</dbReference>
<organism evidence="15 16">
    <name type="scientific">Pristionchus fissidentatus</name>
    <dbReference type="NCBI Taxonomy" id="1538716"/>
    <lineage>
        <taxon>Eukaryota</taxon>
        <taxon>Metazoa</taxon>
        <taxon>Ecdysozoa</taxon>
        <taxon>Nematoda</taxon>
        <taxon>Chromadorea</taxon>
        <taxon>Rhabditida</taxon>
        <taxon>Rhabditina</taxon>
        <taxon>Diplogasteromorpha</taxon>
        <taxon>Diplogasteroidea</taxon>
        <taxon>Neodiplogasteridae</taxon>
        <taxon>Pristionchus</taxon>
    </lineage>
</organism>
<dbReference type="AlphaFoldDB" id="A0AAV5VCF3"/>
<dbReference type="CDD" id="cd04280">
    <property type="entry name" value="ZnMc_astacin_like"/>
    <property type="match status" value="1"/>
</dbReference>
<dbReference type="PROSITE" id="PS51864">
    <property type="entry name" value="ASTACIN"/>
    <property type="match status" value="1"/>
</dbReference>
<dbReference type="SMART" id="SM00042">
    <property type="entry name" value="CUB"/>
    <property type="match status" value="1"/>
</dbReference>
<dbReference type="InterPro" id="IPR034035">
    <property type="entry name" value="Astacin-like_dom"/>
</dbReference>
<dbReference type="GO" id="GO:0008270">
    <property type="term" value="F:zinc ion binding"/>
    <property type="evidence" value="ECO:0007669"/>
    <property type="project" value="UniProtKB-UniRule"/>
</dbReference>
<dbReference type="Pfam" id="PF00431">
    <property type="entry name" value="CUB"/>
    <property type="match status" value="1"/>
</dbReference>
<dbReference type="InterPro" id="IPR024079">
    <property type="entry name" value="MetalloPept_cat_dom_sf"/>
</dbReference>
<dbReference type="EMBL" id="BTSY01000002">
    <property type="protein sequence ID" value="GMT16953.1"/>
    <property type="molecule type" value="Genomic_DNA"/>
</dbReference>
<proteinExistence type="predicted"/>
<evidence type="ECO:0000313" key="15">
    <source>
        <dbReference type="EMBL" id="GMT16953.1"/>
    </source>
</evidence>
<feature type="region of interest" description="Disordered" evidence="12">
    <location>
        <begin position="755"/>
        <end position="776"/>
    </location>
</feature>
<comment type="caution">
    <text evidence="9">Lacks conserved residue(s) required for the propagation of feature annotation.</text>
</comment>
<dbReference type="SUPFAM" id="SSF55486">
    <property type="entry name" value="Metalloproteases ('zincins'), catalytic domain"/>
    <property type="match status" value="1"/>
</dbReference>
<protein>
    <recommendedName>
        <fullName evidence="11">Metalloendopeptidase</fullName>
        <ecNumber evidence="11">3.4.24.-</ecNumber>
    </recommendedName>
</protein>
<dbReference type="InterPro" id="IPR006026">
    <property type="entry name" value="Peptidase_Metallo"/>
</dbReference>
<feature type="non-terminal residue" evidence="15">
    <location>
        <position position="1"/>
    </location>
</feature>
<evidence type="ECO:0000256" key="1">
    <source>
        <dbReference type="ARBA" id="ARBA00022536"/>
    </source>
</evidence>
<reference evidence="15" key="1">
    <citation type="submission" date="2023-10" db="EMBL/GenBank/DDBJ databases">
        <title>Genome assembly of Pristionchus species.</title>
        <authorList>
            <person name="Yoshida K."/>
            <person name="Sommer R.J."/>
        </authorList>
    </citation>
    <scope>NUCLEOTIDE SEQUENCE</scope>
    <source>
        <strain evidence="15">RS5133</strain>
    </source>
</reference>
<accession>A0AAV5VCF3</accession>
<dbReference type="InterPro" id="IPR001506">
    <property type="entry name" value="Peptidase_M12A"/>
</dbReference>
<evidence type="ECO:0000256" key="6">
    <source>
        <dbReference type="ARBA" id="ARBA00023049"/>
    </source>
</evidence>
<dbReference type="PANTHER" id="PTHR10127:SF877">
    <property type="entry name" value="ZINC METALLOPROTEINASE NAS-34"/>
    <property type="match status" value="1"/>
</dbReference>
<evidence type="ECO:0000256" key="4">
    <source>
        <dbReference type="ARBA" id="ARBA00022801"/>
    </source>
</evidence>
<feature type="compositionally biased region" description="Polar residues" evidence="12">
    <location>
        <begin position="473"/>
        <end position="483"/>
    </location>
</feature>
<feature type="domain" description="Peptidase M12A" evidence="14">
    <location>
        <begin position="116"/>
        <end position="313"/>
    </location>
</feature>
<feature type="binding site" evidence="10">
    <location>
        <position position="214"/>
    </location>
    <ligand>
        <name>Zn(2+)</name>
        <dbReference type="ChEBI" id="CHEBI:29105"/>
        <note>catalytic</note>
    </ligand>
</feature>
<evidence type="ECO:0000256" key="3">
    <source>
        <dbReference type="ARBA" id="ARBA00022723"/>
    </source>
</evidence>
<dbReference type="SUPFAM" id="SSF49854">
    <property type="entry name" value="Spermadhesin, CUB domain"/>
    <property type="match status" value="1"/>
</dbReference>
<feature type="region of interest" description="Disordered" evidence="12">
    <location>
        <begin position="586"/>
        <end position="609"/>
    </location>
</feature>
<dbReference type="Pfam" id="PF01400">
    <property type="entry name" value="Astacin"/>
    <property type="match status" value="1"/>
</dbReference>
<evidence type="ECO:0000259" key="13">
    <source>
        <dbReference type="PROSITE" id="PS01180"/>
    </source>
</evidence>
<evidence type="ECO:0000256" key="7">
    <source>
        <dbReference type="ARBA" id="ARBA00023157"/>
    </source>
</evidence>
<dbReference type="SMART" id="SM00235">
    <property type="entry name" value="ZnMc"/>
    <property type="match status" value="1"/>
</dbReference>
<feature type="active site" evidence="10">
    <location>
        <position position="211"/>
    </location>
</feature>
<feature type="binding site" evidence="10">
    <location>
        <position position="210"/>
    </location>
    <ligand>
        <name>Zn(2+)</name>
        <dbReference type="ChEBI" id="CHEBI:29105"/>
        <note>catalytic</note>
    </ligand>
</feature>
<keyword evidence="2 10" id="KW-0645">Protease</keyword>
<feature type="compositionally biased region" description="Polar residues" evidence="12">
    <location>
        <begin position="595"/>
        <end position="609"/>
    </location>
</feature>
<dbReference type="GO" id="GO:0018996">
    <property type="term" value="P:molting cycle, collagen and cuticulin-based cuticle"/>
    <property type="evidence" value="ECO:0007669"/>
    <property type="project" value="UniProtKB-ARBA"/>
</dbReference>
<evidence type="ECO:0000256" key="11">
    <source>
        <dbReference type="RuleBase" id="RU361183"/>
    </source>
</evidence>
<evidence type="ECO:0000256" key="12">
    <source>
        <dbReference type="SAM" id="MobiDB-lite"/>
    </source>
</evidence>
<feature type="region of interest" description="Disordered" evidence="12">
    <location>
        <begin position="467"/>
        <end position="508"/>
    </location>
</feature>